<protein>
    <submittedName>
        <fullName evidence="2">Uncharacterized protein</fullName>
    </submittedName>
</protein>
<dbReference type="Proteomes" id="UP001178461">
    <property type="component" value="Chromosome 7"/>
</dbReference>
<proteinExistence type="predicted"/>
<feature type="compositionally biased region" description="Basic residues" evidence="1">
    <location>
        <begin position="88"/>
        <end position="97"/>
    </location>
</feature>
<feature type="region of interest" description="Disordered" evidence="1">
    <location>
        <begin position="68"/>
        <end position="103"/>
    </location>
</feature>
<sequence length="200" mass="22195">MPMPGSNPGPFCFCPDPPLGPPSYIPPSALFPLEKGKDGGRIGSFLLFLFLLDKIIYILKKQPVQPRLEGNYPPRATVARKRQEGRSKRAPLSRGSRKQPEHRCALRIGELAAGSPSLAPQRRELRGLQGIRKAGWRDPEEAEKKLTCQEEEEEEGKSGLRSPRLLHCAPQSMAQSLAGRRRRQPVRASARAHGGPAPWR</sequence>
<feature type="compositionally biased region" description="Basic and acidic residues" evidence="1">
    <location>
        <begin position="139"/>
        <end position="148"/>
    </location>
</feature>
<gene>
    <name evidence="2" type="ORF">PODLI_1B010989</name>
</gene>
<evidence type="ECO:0000313" key="2">
    <source>
        <dbReference type="EMBL" id="CAI5779121.1"/>
    </source>
</evidence>
<dbReference type="AlphaFoldDB" id="A0AA35KIV0"/>
<feature type="region of interest" description="Disordered" evidence="1">
    <location>
        <begin position="139"/>
        <end position="200"/>
    </location>
</feature>
<name>A0AA35KIV0_9SAUR</name>
<dbReference type="EMBL" id="OX395132">
    <property type="protein sequence ID" value="CAI5779121.1"/>
    <property type="molecule type" value="Genomic_DNA"/>
</dbReference>
<evidence type="ECO:0000256" key="1">
    <source>
        <dbReference type="SAM" id="MobiDB-lite"/>
    </source>
</evidence>
<accession>A0AA35KIV0</accession>
<organism evidence="2 3">
    <name type="scientific">Podarcis lilfordi</name>
    <name type="common">Lilford's wall lizard</name>
    <dbReference type="NCBI Taxonomy" id="74358"/>
    <lineage>
        <taxon>Eukaryota</taxon>
        <taxon>Metazoa</taxon>
        <taxon>Chordata</taxon>
        <taxon>Craniata</taxon>
        <taxon>Vertebrata</taxon>
        <taxon>Euteleostomi</taxon>
        <taxon>Lepidosauria</taxon>
        <taxon>Squamata</taxon>
        <taxon>Bifurcata</taxon>
        <taxon>Unidentata</taxon>
        <taxon>Episquamata</taxon>
        <taxon>Laterata</taxon>
        <taxon>Lacertibaenia</taxon>
        <taxon>Lacertidae</taxon>
        <taxon>Podarcis</taxon>
    </lineage>
</organism>
<keyword evidence="3" id="KW-1185">Reference proteome</keyword>
<evidence type="ECO:0000313" key="3">
    <source>
        <dbReference type="Proteomes" id="UP001178461"/>
    </source>
</evidence>
<reference evidence="2" key="1">
    <citation type="submission" date="2022-12" db="EMBL/GenBank/DDBJ databases">
        <authorList>
            <person name="Alioto T."/>
            <person name="Alioto T."/>
            <person name="Gomez Garrido J."/>
        </authorList>
    </citation>
    <scope>NUCLEOTIDE SEQUENCE</scope>
</reference>